<keyword evidence="2" id="KW-1185">Reference proteome</keyword>
<sequence length="94" mass="10009">MKIKSMFASKKIGLVVLFVASAIATLLMFNQPRAIAQGVNLNDVRNASASSCRKYGSQCSSCASNLAKNYIKQSGITDQRTQQAIFNAAISGCS</sequence>
<dbReference type="Proteomes" id="UP000729733">
    <property type="component" value="Unassembled WGS sequence"/>
</dbReference>
<dbReference type="AlphaFoldDB" id="A0A964BT36"/>
<gene>
    <name evidence="1" type="ORF">I4641_11875</name>
</gene>
<organism evidence="1 2">
    <name type="scientific">Waterburya agarophytonicola KI4</name>
    <dbReference type="NCBI Taxonomy" id="2874699"/>
    <lineage>
        <taxon>Bacteria</taxon>
        <taxon>Bacillati</taxon>
        <taxon>Cyanobacteriota</taxon>
        <taxon>Cyanophyceae</taxon>
        <taxon>Pleurocapsales</taxon>
        <taxon>Hyellaceae</taxon>
        <taxon>Waterburya</taxon>
        <taxon>Waterburya agarophytonicola</taxon>
    </lineage>
</organism>
<reference evidence="1" key="1">
    <citation type="journal article" date="2021" name="Antonie Van Leeuwenhoek">
        <title>Draft genome and description of Waterburya agarophytonicola gen. nov. sp. nov. (Pleurocapsales, Cyanobacteria): a seaweed symbiont.</title>
        <authorList>
            <person name="Bonthond G."/>
            <person name="Shalygin S."/>
            <person name="Bayer T."/>
            <person name="Weinberger F."/>
        </authorList>
    </citation>
    <scope>NUCLEOTIDE SEQUENCE</scope>
    <source>
        <strain evidence="1">KI4</strain>
    </source>
</reference>
<dbReference type="RefSeq" id="WP_229640742.1">
    <property type="nucleotide sequence ID" value="NZ_JADWDC010000026.1"/>
</dbReference>
<comment type="caution">
    <text evidence="1">The sequence shown here is derived from an EMBL/GenBank/DDBJ whole genome shotgun (WGS) entry which is preliminary data.</text>
</comment>
<name>A0A964BT36_9CYAN</name>
<accession>A0A964BT36</accession>
<evidence type="ECO:0000313" key="1">
    <source>
        <dbReference type="EMBL" id="MCC0177677.1"/>
    </source>
</evidence>
<dbReference type="EMBL" id="JADWDC010000026">
    <property type="protein sequence ID" value="MCC0177677.1"/>
    <property type="molecule type" value="Genomic_DNA"/>
</dbReference>
<proteinExistence type="predicted"/>
<evidence type="ECO:0000313" key="2">
    <source>
        <dbReference type="Proteomes" id="UP000729733"/>
    </source>
</evidence>
<protein>
    <submittedName>
        <fullName evidence="1">Uncharacterized protein</fullName>
    </submittedName>
</protein>